<name>A0A0H5Q4V9_9ZZZZ</name>
<sequence>MSARDLEAARQRLAAAEAYLRQISEKVKAEERKADTRKKIILGGALLALQRDDPQAFNQVLLHLVKHLGQRDKKWLQDVGFQLPES</sequence>
<proteinExistence type="predicted"/>
<accession>A0A0H5Q4V9</accession>
<dbReference type="AlphaFoldDB" id="A0A0H5Q4V9"/>
<evidence type="ECO:0008006" key="3">
    <source>
        <dbReference type="Google" id="ProtNLM"/>
    </source>
</evidence>
<protein>
    <recommendedName>
        <fullName evidence="3">Mobilization protein</fullName>
    </recommendedName>
</protein>
<feature type="coiled-coil region" evidence="1">
    <location>
        <begin position="6"/>
        <end position="33"/>
    </location>
</feature>
<organism evidence="2">
    <name type="scientific">uncultured prokaryote</name>
    <dbReference type="NCBI Taxonomy" id="198431"/>
    <lineage>
        <taxon>unclassified sequences</taxon>
        <taxon>environmental samples</taxon>
    </lineage>
</organism>
<evidence type="ECO:0000256" key="1">
    <source>
        <dbReference type="SAM" id="Coils"/>
    </source>
</evidence>
<reference evidence="2" key="2">
    <citation type="submission" date="2015-07" db="EMBL/GenBank/DDBJ databases">
        <title>Plasmids, circular viruses and viroids from rat gut.</title>
        <authorList>
            <person name="Jorgensen T.J."/>
            <person name="Hansen M.A."/>
            <person name="Xu Z."/>
            <person name="Tabak M.A."/>
            <person name="Sorensen S.J."/>
            <person name="Hansen L.H."/>
        </authorList>
    </citation>
    <scope>NUCLEOTIDE SEQUENCE</scope>
    <source>
        <plasmid evidence="2">pRGFK1323</plasmid>
    </source>
</reference>
<reference evidence="2" key="1">
    <citation type="submission" date="2015-06" db="EMBL/GenBank/DDBJ databases">
        <authorList>
            <person name="Joergensen T."/>
        </authorList>
    </citation>
    <scope>NUCLEOTIDE SEQUENCE</scope>
    <source>
        <plasmid evidence="2">pRGFK1323</plasmid>
    </source>
</reference>
<dbReference type="EMBL" id="LN853889">
    <property type="protein sequence ID" value="CRY96898.1"/>
    <property type="molecule type" value="Genomic_DNA"/>
</dbReference>
<evidence type="ECO:0000313" key="2">
    <source>
        <dbReference type="EMBL" id="CRY96898.1"/>
    </source>
</evidence>
<keyword evidence="1" id="KW-0175">Coiled coil</keyword>
<geneLocation type="plasmid" evidence="2">
    <name>pRGFK1323</name>
</geneLocation>
<keyword evidence="2" id="KW-0614">Plasmid</keyword>